<dbReference type="Proteomes" id="UP000502823">
    <property type="component" value="Unassembled WGS sequence"/>
</dbReference>
<feature type="signal peptide" evidence="1">
    <location>
        <begin position="1"/>
        <end position="23"/>
    </location>
</feature>
<dbReference type="InParanoid" id="A0A6L2P7M5"/>
<dbReference type="OrthoDB" id="8186940at2759"/>
<comment type="caution">
    <text evidence="2">The sequence shown here is derived from an EMBL/GenBank/DDBJ whole genome shotgun (WGS) entry which is preliminary data.</text>
</comment>
<dbReference type="EMBL" id="BLKM01009790">
    <property type="protein sequence ID" value="GFG28161.1"/>
    <property type="molecule type" value="Genomic_DNA"/>
</dbReference>
<evidence type="ECO:0000256" key="1">
    <source>
        <dbReference type="SAM" id="SignalP"/>
    </source>
</evidence>
<keyword evidence="1" id="KW-0732">Signal</keyword>
<accession>A0A6L2P7M5</accession>
<name>A0A6L2P7M5_COPFO</name>
<dbReference type="Pfam" id="PF07841">
    <property type="entry name" value="DM4_12"/>
    <property type="match status" value="1"/>
</dbReference>
<evidence type="ECO:0000313" key="3">
    <source>
        <dbReference type="Proteomes" id="UP000502823"/>
    </source>
</evidence>
<dbReference type="PANTHER" id="PTHR21398">
    <property type="entry name" value="AGAP007094-PA"/>
    <property type="match status" value="1"/>
</dbReference>
<protein>
    <submittedName>
        <fullName evidence="2">Uncharacterized protein</fullName>
    </submittedName>
</protein>
<reference evidence="3" key="1">
    <citation type="submission" date="2020-01" db="EMBL/GenBank/DDBJ databases">
        <title>Draft genome sequence of the Termite Coptotermes fromosanus.</title>
        <authorList>
            <person name="Itakura S."/>
            <person name="Yosikawa Y."/>
            <person name="Umezawa K."/>
        </authorList>
    </citation>
    <scope>NUCLEOTIDE SEQUENCE [LARGE SCALE GENOMIC DNA]</scope>
</reference>
<proteinExistence type="predicted"/>
<dbReference type="SMART" id="SM00718">
    <property type="entry name" value="DM4_12"/>
    <property type="match status" value="1"/>
</dbReference>
<evidence type="ECO:0000313" key="2">
    <source>
        <dbReference type="EMBL" id="GFG28161.1"/>
    </source>
</evidence>
<feature type="chain" id="PRO_5026822467" evidence="1">
    <location>
        <begin position="24"/>
        <end position="214"/>
    </location>
</feature>
<keyword evidence="3" id="KW-1185">Reference proteome</keyword>
<sequence>MLPRTLFATVATVLQMAASMTLSKDVTSGKLLHRERRLLVFPTGTVMQATLGVSTPVYAPDRTVLLSLGFQLVFGLPTNATLWHTPPDIMSKREISNRALRNTYLPLESFLEKYGFDGRKCVLRSICEAAHSPFQHEEMDLLEEVVHSVLTPSQEVQPEEAFCNESTGIPDSLPLEKQYLAAECLGKSAGDCLTAYPECPHSPLDFISKEFKVD</sequence>
<dbReference type="AlphaFoldDB" id="A0A6L2P7M5"/>
<gene>
    <name evidence="2" type="ORF">Cfor_08253</name>
</gene>
<dbReference type="InterPro" id="IPR006631">
    <property type="entry name" value="DM4_12"/>
</dbReference>
<dbReference type="PANTHER" id="PTHR21398:SF6">
    <property type="entry name" value="AGAP007094-PA"/>
    <property type="match status" value="1"/>
</dbReference>
<organism evidence="2 3">
    <name type="scientific">Coptotermes formosanus</name>
    <name type="common">Formosan subterranean termite</name>
    <dbReference type="NCBI Taxonomy" id="36987"/>
    <lineage>
        <taxon>Eukaryota</taxon>
        <taxon>Metazoa</taxon>
        <taxon>Ecdysozoa</taxon>
        <taxon>Arthropoda</taxon>
        <taxon>Hexapoda</taxon>
        <taxon>Insecta</taxon>
        <taxon>Pterygota</taxon>
        <taxon>Neoptera</taxon>
        <taxon>Polyneoptera</taxon>
        <taxon>Dictyoptera</taxon>
        <taxon>Blattodea</taxon>
        <taxon>Blattoidea</taxon>
        <taxon>Termitoidae</taxon>
        <taxon>Rhinotermitidae</taxon>
        <taxon>Coptotermes</taxon>
    </lineage>
</organism>